<evidence type="ECO:0000313" key="3">
    <source>
        <dbReference type="EMBL" id="SGZ31806.1"/>
    </source>
</evidence>
<feature type="region of interest" description="Disordered" evidence="1">
    <location>
        <begin position="274"/>
        <end position="307"/>
    </location>
</feature>
<accession>A0A2X0PPZ4</accession>
<dbReference type="EMBL" id="FQNC01000116">
    <property type="protein sequence ID" value="SGZ31806.1"/>
    <property type="molecule type" value="Genomic_DNA"/>
</dbReference>
<evidence type="ECO:0000259" key="2">
    <source>
        <dbReference type="Pfam" id="PF00383"/>
    </source>
</evidence>
<dbReference type="SUPFAM" id="SSF53927">
    <property type="entry name" value="Cytidine deaminase-like"/>
    <property type="match status" value="1"/>
</dbReference>
<dbReference type="InterPro" id="IPR002125">
    <property type="entry name" value="CMP_dCMP_dom"/>
</dbReference>
<sequence>MAVHDVDRSVASTSALAATPTRNQSSSWISNCFDFQTNHLPSYTPDLSQPGTSLDEHYLTLALIYSRLSMSRRGSMACIFVKPPPTDQSIRPWDPDSKLGAKSFDFLGSVLVHSNNTPLPSPMEHTPGNTKNDPHLASSSKHYLVLQSKQTELHAEARCISVAASRGINLQGSTAYITFPPCYACFPLLLTCGVKRLVYRRSLLLKEGRGLANEFGIDLIEVMTGDEKMRERAAKYWLSVGETKERTRERSEKWWAGKGWPKFVQTAALEAKQGSEGALWDESGEGLMKGGPSELVASPERRRLDIT</sequence>
<dbReference type="GO" id="GO:0003824">
    <property type="term" value="F:catalytic activity"/>
    <property type="evidence" value="ECO:0007669"/>
    <property type="project" value="InterPro"/>
</dbReference>
<dbReference type="GO" id="GO:0006139">
    <property type="term" value="P:nucleobase-containing compound metabolic process"/>
    <property type="evidence" value="ECO:0007669"/>
    <property type="project" value="UniProtKB-ARBA"/>
</dbReference>
<dbReference type="STRING" id="796604.A0A2X0PPZ4"/>
<dbReference type="AlphaFoldDB" id="A0A2X0PPZ4"/>
<dbReference type="Gene3D" id="3.40.140.10">
    <property type="entry name" value="Cytidine Deaminase, domain 2"/>
    <property type="match status" value="1"/>
</dbReference>
<reference evidence="3 4" key="1">
    <citation type="submission" date="2016-11" db="EMBL/GenBank/DDBJ databases">
        <authorList>
            <person name="Jaros S."/>
            <person name="Januszkiewicz K."/>
            <person name="Wedrychowicz H."/>
        </authorList>
    </citation>
    <scope>NUCLEOTIDE SEQUENCE [LARGE SCALE GENOMIC DNA]</scope>
</reference>
<evidence type="ECO:0000256" key="1">
    <source>
        <dbReference type="SAM" id="MobiDB-lite"/>
    </source>
</evidence>
<protein>
    <submittedName>
        <fullName evidence="3">BQ5605_C042g12008 protein</fullName>
    </submittedName>
</protein>
<proteinExistence type="predicted"/>
<gene>
    <name evidence="3" type="primary">BQ5605_C042g12008</name>
    <name evidence="3" type="ORF">BQ5605_C042G12008</name>
</gene>
<dbReference type="Proteomes" id="UP000249464">
    <property type="component" value="Unassembled WGS sequence"/>
</dbReference>
<dbReference type="InterPro" id="IPR016193">
    <property type="entry name" value="Cytidine_deaminase-like"/>
</dbReference>
<keyword evidence="4" id="KW-1185">Reference proteome</keyword>
<dbReference type="Pfam" id="PF00383">
    <property type="entry name" value="dCMP_cyt_deam_1"/>
    <property type="match status" value="1"/>
</dbReference>
<organism evidence="3 4">
    <name type="scientific">Microbotryum silenes-dioicae</name>
    <dbReference type="NCBI Taxonomy" id="796604"/>
    <lineage>
        <taxon>Eukaryota</taxon>
        <taxon>Fungi</taxon>
        <taxon>Dikarya</taxon>
        <taxon>Basidiomycota</taxon>
        <taxon>Pucciniomycotina</taxon>
        <taxon>Microbotryomycetes</taxon>
        <taxon>Microbotryales</taxon>
        <taxon>Microbotryaceae</taxon>
        <taxon>Microbotryum</taxon>
    </lineage>
</organism>
<name>A0A2X0PPZ4_9BASI</name>
<feature type="domain" description="CMP/dCMP-type deaminase" evidence="2">
    <location>
        <begin position="108"/>
        <end position="199"/>
    </location>
</feature>
<evidence type="ECO:0000313" key="4">
    <source>
        <dbReference type="Proteomes" id="UP000249464"/>
    </source>
</evidence>